<feature type="domain" description="Helix-turn-helix" evidence="1">
    <location>
        <begin position="57"/>
        <end position="117"/>
    </location>
</feature>
<dbReference type="Proteomes" id="UP000681722">
    <property type="component" value="Unassembled WGS sequence"/>
</dbReference>
<dbReference type="Pfam" id="PF26215">
    <property type="entry name" value="HTH_animal"/>
    <property type="match status" value="1"/>
</dbReference>
<dbReference type="Proteomes" id="UP000663829">
    <property type="component" value="Unassembled WGS sequence"/>
</dbReference>
<dbReference type="PANTHER" id="PTHR21301">
    <property type="entry name" value="REVERSE TRANSCRIPTASE"/>
    <property type="match status" value="1"/>
</dbReference>
<organism evidence="2 4">
    <name type="scientific">Didymodactylos carnosus</name>
    <dbReference type="NCBI Taxonomy" id="1234261"/>
    <lineage>
        <taxon>Eukaryota</taxon>
        <taxon>Metazoa</taxon>
        <taxon>Spiralia</taxon>
        <taxon>Gnathifera</taxon>
        <taxon>Rotifera</taxon>
        <taxon>Eurotatoria</taxon>
        <taxon>Bdelloidea</taxon>
        <taxon>Philodinida</taxon>
        <taxon>Philodinidae</taxon>
        <taxon>Didymodactylos</taxon>
    </lineage>
</organism>
<dbReference type="AlphaFoldDB" id="A0A815D743"/>
<evidence type="ECO:0000313" key="3">
    <source>
        <dbReference type="EMBL" id="CAF4105322.1"/>
    </source>
</evidence>
<dbReference type="PANTHER" id="PTHR21301:SF10">
    <property type="entry name" value="REVERSE TRANSCRIPTASE DOMAIN-CONTAINING PROTEIN"/>
    <property type="match status" value="1"/>
</dbReference>
<name>A0A815D743_9BILA</name>
<gene>
    <name evidence="2" type="ORF">GPM918_LOCUS28185</name>
    <name evidence="3" type="ORF">SRO942_LOCUS28659</name>
</gene>
<dbReference type="InterPro" id="IPR058912">
    <property type="entry name" value="HTH_animal"/>
</dbReference>
<evidence type="ECO:0000259" key="1">
    <source>
        <dbReference type="Pfam" id="PF26215"/>
    </source>
</evidence>
<sequence>MLLSSNVRCDSRDRDRNSPLCFHCDRDRDREQKDLHMENRDDIFFTSVYHKPSYEPYYLPFHSIHPLHMKQNIPFTMFLRRTRYCSTFQSFIQERDHLRMALLLNEYPIKFIDQRFNRVFEKFNIIQPLTSINYSRFIKLTSQTTVIQKTKKYYRPLRCL</sequence>
<dbReference type="EMBL" id="CAJNOQ010012186">
    <property type="protein sequence ID" value="CAF1294054.1"/>
    <property type="molecule type" value="Genomic_DNA"/>
</dbReference>
<evidence type="ECO:0000313" key="4">
    <source>
        <dbReference type="Proteomes" id="UP000663829"/>
    </source>
</evidence>
<keyword evidence="4" id="KW-1185">Reference proteome</keyword>
<accession>A0A815D743</accession>
<evidence type="ECO:0000313" key="2">
    <source>
        <dbReference type="EMBL" id="CAF1294054.1"/>
    </source>
</evidence>
<proteinExistence type="predicted"/>
<dbReference type="EMBL" id="CAJOBC010034178">
    <property type="protein sequence ID" value="CAF4105322.1"/>
    <property type="molecule type" value="Genomic_DNA"/>
</dbReference>
<comment type="caution">
    <text evidence="2">The sequence shown here is derived from an EMBL/GenBank/DDBJ whole genome shotgun (WGS) entry which is preliminary data.</text>
</comment>
<protein>
    <recommendedName>
        <fullName evidence="1">Helix-turn-helix domain-containing protein</fullName>
    </recommendedName>
</protein>
<reference evidence="2" key="1">
    <citation type="submission" date="2021-02" db="EMBL/GenBank/DDBJ databases">
        <authorList>
            <person name="Nowell W R."/>
        </authorList>
    </citation>
    <scope>NUCLEOTIDE SEQUENCE</scope>
</reference>